<name>A0AAP5M8X9_9CYAN</name>
<dbReference type="RefSeq" id="WP_208345453.1">
    <property type="nucleotide sequence ID" value="NZ_CAWQFN010000674.1"/>
</dbReference>
<evidence type="ECO:0000313" key="2">
    <source>
        <dbReference type="Proteomes" id="UP000667802"/>
    </source>
</evidence>
<dbReference type="EMBL" id="JAALHA020000009">
    <property type="protein sequence ID" value="MDR9896675.1"/>
    <property type="molecule type" value="Genomic_DNA"/>
</dbReference>
<dbReference type="InterPro" id="IPR036866">
    <property type="entry name" value="RibonucZ/Hydroxyglut_hydro"/>
</dbReference>
<organism evidence="1 2">
    <name type="scientific">Aetokthonos hydrillicola Thurmond2011</name>
    <dbReference type="NCBI Taxonomy" id="2712845"/>
    <lineage>
        <taxon>Bacteria</taxon>
        <taxon>Bacillati</taxon>
        <taxon>Cyanobacteriota</taxon>
        <taxon>Cyanophyceae</taxon>
        <taxon>Nostocales</taxon>
        <taxon>Hapalosiphonaceae</taxon>
        <taxon>Aetokthonos</taxon>
    </lineage>
</organism>
<proteinExistence type="predicted"/>
<protein>
    <submittedName>
        <fullName evidence="1">MBL fold metallo-hydrolase</fullName>
    </submittedName>
</protein>
<accession>A0AAP5M8X9</accession>
<keyword evidence="2" id="KW-1185">Reference proteome</keyword>
<dbReference type="Gene3D" id="3.60.15.10">
    <property type="entry name" value="Ribonuclease Z/Hydroxyacylglutathione hydrolase-like"/>
    <property type="match status" value="1"/>
</dbReference>
<dbReference type="Pfam" id="PF13483">
    <property type="entry name" value="Lactamase_B_3"/>
    <property type="match status" value="1"/>
</dbReference>
<dbReference type="AlphaFoldDB" id="A0AAP5M8X9"/>
<dbReference type="PANTHER" id="PTHR36142">
    <property type="entry name" value="METALLO-HYDROLASE/OXIDOREDUCTASE SUPERFAMILY PROTEIN"/>
    <property type="match status" value="1"/>
</dbReference>
<dbReference type="PANTHER" id="PTHR36142:SF2">
    <property type="entry name" value="METALLO-HYDROLASE_OXIDOREDUCTASE SUPERFAMILY PROTEIN"/>
    <property type="match status" value="1"/>
</dbReference>
<gene>
    <name evidence="1" type="ORF">G7B40_019205</name>
</gene>
<sequence>MHLTWLNTNSWLIEIGGQRILLDPWLVGTLTFNNWDWLFKATHTEEHPIPQNVDLIVLSQGLEDHSHPETLKQLDKAIPVVASPNAAKVVKELGYTQVTALSHGESFTLNESLAIKATRGSLVGLDLVENGYLFTELNSNFKIYYEPHGNHSPELKEAAPVDVIITPLTDLALPVIGSIIKGGKNALEVAQWLKPQVMLPTAVGGEVVSEGLLPSVLQPKGSIEEFRTLLADRNLSTEVIEPKAGDRIQLELEKRSLV</sequence>
<dbReference type="SUPFAM" id="SSF56281">
    <property type="entry name" value="Metallo-hydrolase/oxidoreductase"/>
    <property type="match status" value="1"/>
</dbReference>
<evidence type="ECO:0000313" key="1">
    <source>
        <dbReference type="EMBL" id="MDR9896675.1"/>
    </source>
</evidence>
<dbReference type="Proteomes" id="UP000667802">
    <property type="component" value="Unassembled WGS sequence"/>
</dbReference>
<reference evidence="2" key="1">
    <citation type="journal article" date="2021" name="Science">
        <title>Hunting the eagle killer: A cyanobacterial neurotoxin causes vacuolar myelinopathy.</title>
        <authorList>
            <person name="Breinlinger S."/>
            <person name="Phillips T.J."/>
            <person name="Haram B.N."/>
            <person name="Mares J."/>
            <person name="Martinez Yerena J.A."/>
            <person name="Hrouzek P."/>
            <person name="Sobotka R."/>
            <person name="Henderson W.M."/>
            <person name="Schmieder P."/>
            <person name="Williams S.M."/>
            <person name="Lauderdale J.D."/>
            <person name="Wilde H.D."/>
            <person name="Gerrin W."/>
            <person name="Kust A."/>
            <person name="Washington J.W."/>
            <person name="Wagner C."/>
            <person name="Geier B."/>
            <person name="Liebeke M."/>
            <person name="Enke H."/>
            <person name="Niedermeyer T.H.J."/>
            <person name="Wilde S.B."/>
        </authorList>
    </citation>
    <scope>NUCLEOTIDE SEQUENCE [LARGE SCALE GENOMIC DNA]</scope>
    <source>
        <strain evidence="2">Thurmond2011</strain>
    </source>
</reference>
<comment type="caution">
    <text evidence="1">The sequence shown here is derived from an EMBL/GenBank/DDBJ whole genome shotgun (WGS) entry which is preliminary data.</text>
</comment>